<dbReference type="PANTHER" id="PTHR30506:SF3">
    <property type="entry name" value="UPF0126 INNER MEMBRANE PROTEIN YADS-RELATED"/>
    <property type="match status" value="1"/>
</dbReference>
<dbReference type="HOGENOM" id="CLU_064906_1_1_11"/>
<dbReference type="PANTHER" id="PTHR30506">
    <property type="entry name" value="INNER MEMBRANE PROTEIN"/>
    <property type="match status" value="1"/>
</dbReference>
<evidence type="ECO:0000259" key="9">
    <source>
        <dbReference type="Pfam" id="PF03458"/>
    </source>
</evidence>
<name>H5XIB4_9PSEU</name>
<feature type="transmembrane region" description="Helical" evidence="8">
    <location>
        <begin position="139"/>
        <end position="160"/>
    </location>
</feature>
<organism evidence="10 11">
    <name type="scientific">Saccharomonospora cyanea NA-134</name>
    <dbReference type="NCBI Taxonomy" id="882082"/>
    <lineage>
        <taxon>Bacteria</taxon>
        <taxon>Bacillati</taxon>
        <taxon>Actinomycetota</taxon>
        <taxon>Actinomycetes</taxon>
        <taxon>Pseudonocardiales</taxon>
        <taxon>Pseudonocardiaceae</taxon>
        <taxon>Saccharomonospora</taxon>
    </lineage>
</organism>
<dbReference type="InterPro" id="IPR005115">
    <property type="entry name" value="Gly_transporter"/>
</dbReference>
<keyword evidence="5 8" id="KW-1133">Transmembrane helix</keyword>
<feature type="transmembrane region" description="Helical" evidence="8">
    <location>
        <begin position="88"/>
        <end position="106"/>
    </location>
</feature>
<dbReference type="AlphaFoldDB" id="H5XIB4"/>
<evidence type="ECO:0000256" key="6">
    <source>
        <dbReference type="ARBA" id="ARBA00023136"/>
    </source>
</evidence>
<gene>
    <name evidence="10" type="ORF">SaccyDRAFT_2898</name>
</gene>
<evidence type="ECO:0000256" key="1">
    <source>
        <dbReference type="ARBA" id="ARBA00004651"/>
    </source>
</evidence>
<evidence type="ECO:0000256" key="3">
    <source>
        <dbReference type="ARBA" id="ARBA00022475"/>
    </source>
</evidence>
<sequence length="252" mass="26153">MDSEAGARRQRGRAGPQTGGMLQSPVILTLDLLGTFAFGLNGALTAARAARLDLVGVLVLGMMTALGGGILRDILINVPPATFGDVRYLALAAGGALVAFLLSVELERYTRLITIFDAVGLSVFCVTGTSKALDAGLGSVQAVLLGVITAVGGGTLRDVAVLRIPSVLTSDFYAVPALVGAVLTAAAIGIGVHGLVGSLVPAAVALVIRLLGVRYNLRVPRTRERGFRSSAEDFGTWRRRRRGREDGDETGT</sequence>
<dbReference type="Pfam" id="PF03458">
    <property type="entry name" value="Gly_transporter"/>
    <property type="match status" value="2"/>
</dbReference>
<evidence type="ECO:0000256" key="7">
    <source>
        <dbReference type="SAM" id="MobiDB-lite"/>
    </source>
</evidence>
<evidence type="ECO:0000256" key="4">
    <source>
        <dbReference type="ARBA" id="ARBA00022692"/>
    </source>
</evidence>
<evidence type="ECO:0000256" key="8">
    <source>
        <dbReference type="SAM" id="Phobius"/>
    </source>
</evidence>
<feature type="transmembrane region" description="Helical" evidence="8">
    <location>
        <begin position="198"/>
        <end position="217"/>
    </location>
</feature>
<feature type="transmembrane region" description="Helical" evidence="8">
    <location>
        <begin position="172"/>
        <end position="192"/>
    </location>
</feature>
<proteinExistence type="inferred from homology"/>
<keyword evidence="6 8" id="KW-0472">Membrane</keyword>
<protein>
    <submittedName>
        <fullName evidence="10">Putative membrane protein</fullName>
    </submittedName>
</protein>
<feature type="transmembrane region" description="Helical" evidence="8">
    <location>
        <begin position="54"/>
        <end position="76"/>
    </location>
</feature>
<evidence type="ECO:0000313" key="11">
    <source>
        <dbReference type="Proteomes" id="UP000002791"/>
    </source>
</evidence>
<reference evidence="10 11" key="1">
    <citation type="submission" date="2011-11" db="EMBL/GenBank/DDBJ databases">
        <title>The Noncontiguous Finished sequence of Saccharomonospora cyanea NA-134.</title>
        <authorList>
            <consortium name="US DOE Joint Genome Institute"/>
            <person name="Lucas S."/>
            <person name="Han J."/>
            <person name="Lapidus A."/>
            <person name="Cheng J.-F."/>
            <person name="Goodwin L."/>
            <person name="Pitluck S."/>
            <person name="Peters L."/>
            <person name="Ovchinnikova G."/>
            <person name="Lu M."/>
            <person name="Detter J.C."/>
            <person name="Han C."/>
            <person name="Tapia R."/>
            <person name="Land M."/>
            <person name="Hauser L."/>
            <person name="Kyrpides N."/>
            <person name="Ivanova N."/>
            <person name="Pagani I."/>
            <person name="Brambilla E.-M."/>
            <person name="Klenk H.-P."/>
            <person name="Woyke T."/>
        </authorList>
    </citation>
    <scope>NUCLEOTIDE SEQUENCE [LARGE SCALE GENOMIC DNA]</scope>
    <source>
        <strain evidence="10 11">NA-134</strain>
    </source>
</reference>
<feature type="region of interest" description="Disordered" evidence="7">
    <location>
        <begin position="1"/>
        <end position="20"/>
    </location>
</feature>
<dbReference type="eggNOG" id="COG2860">
    <property type="taxonomic scope" value="Bacteria"/>
</dbReference>
<evidence type="ECO:0000256" key="2">
    <source>
        <dbReference type="ARBA" id="ARBA00008193"/>
    </source>
</evidence>
<keyword evidence="11" id="KW-1185">Reference proteome</keyword>
<evidence type="ECO:0000256" key="5">
    <source>
        <dbReference type="ARBA" id="ARBA00022989"/>
    </source>
</evidence>
<feature type="domain" description="Glycine transporter" evidence="9">
    <location>
        <begin position="115"/>
        <end position="186"/>
    </location>
</feature>
<feature type="transmembrane region" description="Helical" evidence="8">
    <location>
        <begin position="113"/>
        <end position="133"/>
    </location>
</feature>
<evidence type="ECO:0000313" key="10">
    <source>
        <dbReference type="EMBL" id="EHR61742.1"/>
    </source>
</evidence>
<keyword evidence="4 8" id="KW-0812">Transmembrane</keyword>
<accession>H5XIB4</accession>
<keyword evidence="3" id="KW-1003">Cell membrane</keyword>
<comment type="subcellular location">
    <subcellularLocation>
        <location evidence="1">Cell membrane</location>
        <topology evidence="1">Multi-pass membrane protein</topology>
    </subcellularLocation>
</comment>
<dbReference type="GO" id="GO:0005886">
    <property type="term" value="C:plasma membrane"/>
    <property type="evidence" value="ECO:0007669"/>
    <property type="project" value="UniProtKB-SubCell"/>
</dbReference>
<feature type="transmembrane region" description="Helical" evidence="8">
    <location>
        <begin position="26"/>
        <end position="47"/>
    </location>
</feature>
<feature type="domain" description="Glycine transporter" evidence="9">
    <location>
        <begin position="29"/>
        <end position="102"/>
    </location>
</feature>
<dbReference type="EMBL" id="CM001440">
    <property type="protein sequence ID" value="EHR61742.1"/>
    <property type="molecule type" value="Genomic_DNA"/>
</dbReference>
<comment type="similarity">
    <text evidence="2">Belongs to the UPF0126 family.</text>
</comment>
<dbReference type="Proteomes" id="UP000002791">
    <property type="component" value="Chromosome"/>
</dbReference>